<feature type="compositionally biased region" description="Low complexity" evidence="1">
    <location>
        <begin position="16"/>
        <end position="31"/>
    </location>
</feature>
<protein>
    <submittedName>
        <fullName evidence="2">Uncharacterized protein</fullName>
    </submittedName>
</protein>
<dbReference type="eggNOG" id="ENOG502RCN6">
    <property type="taxonomic scope" value="Eukaryota"/>
</dbReference>
<feature type="compositionally biased region" description="Low complexity" evidence="1">
    <location>
        <begin position="306"/>
        <end position="318"/>
    </location>
</feature>
<dbReference type="HOGENOM" id="CLU_094673_0_0_1"/>
<dbReference type="Proteomes" id="UP000015241">
    <property type="component" value="Unassembled WGS sequence"/>
</dbReference>
<dbReference type="OrthoDB" id="3268830at2759"/>
<proteinExistence type="predicted"/>
<dbReference type="EMBL" id="KE504132">
    <property type="protein sequence ID" value="EPT03005.1"/>
    <property type="molecule type" value="Genomic_DNA"/>
</dbReference>
<feature type="region of interest" description="Disordered" evidence="1">
    <location>
        <begin position="1"/>
        <end position="64"/>
    </location>
</feature>
<gene>
    <name evidence="2" type="ORF">FOMPIDRAFT_1047368</name>
</gene>
<evidence type="ECO:0000256" key="1">
    <source>
        <dbReference type="SAM" id="MobiDB-lite"/>
    </source>
</evidence>
<dbReference type="InParanoid" id="S8FXM8"/>
<accession>S8FXM8</accession>
<reference evidence="2 3" key="1">
    <citation type="journal article" date="2012" name="Science">
        <title>The Paleozoic origin of enzymatic lignin decomposition reconstructed from 31 fungal genomes.</title>
        <authorList>
            <person name="Floudas D."/>
            <person name="Binder M."/>
            <person name="Riley R."/>
            <person name="Barry K."/>
            <person name="Blanchette R.A."/>
            <person name="Henrissat B."/>
            <person name="Martinez A.T."/>
            <person name="Otillar R."/>
            <person name="Spatafora J.W."/>
            <person name="Yadav J.S."/>
            <person name="Aerts A."/>
            <person name="Benoit I."/>
            <person name="Boyd A."/>
            <person name="Carlson A."/>
            <person name="Copeland A."/>
            <person name="Coutinho P.M."/>
            <person name="de Vries R.P."/>
            <person name="Ferreira P."/>
            <person name="Findley K."/>
            <person name="Foster B."/>
            <person name="Gaskell J."/>
            <person name="Glotzer D."/>
            <person name="Gorecki P."/>
            <person name="Heitman J."/>
            <person name="Hesse C."/>
            <person name="Hori C."/>
            <person name="Igarashi K."/>
            <person name="Jurgens J.A."/>
            <person name="Kallen N."/>
            <person name="Kersten P."/>
            <person name="Kohler A."/>
            <person name="Kuees U."/>
            <person name="Kumar T.K.A."/>
            <person name="Kuo A."/>
            <person name="LaButti K."/>
            <person name="Larrondo L.F."/>
            <person name="Lindquist E."/>
            <person name="Ling A."/>
            <person name="Lombard V."/>
            <person name="Lucas S."/>
            <person name="Lundell T."/>
            <person name="Martin R."/>
            <person name="McLaughlin D.J."/>
            <person name="Morgenstern I."/>
            <person name="Morin E."/>
            <person name="Murat C."/>
            <person name="Nagy L.G."/>
            <person name="Nolan M."/>
            <person name="Ohm R.A."/>
            <person name="Patyshakuliyeva A."/>
            <person name="Rokas A."/>
            <person name="Ruiz-Duenas F.J."/>
            <person name="Sabat G."/>
            <person name="Salamov A."/>
            <person name="Samejima M."/>
            <person name="Schmutz J."/>
            <person name="Slot J.C."/>
            <person name="St John F."/>
            <person name="Stenlid J."/>
            <person name="Sun H."/>
            <person name="Sun S."/>
            <person name="Syed K."/>
            <person name="Tsang A."/>
            <person name="Wiebenga A."/>
            <person name="Young D."/>
            <person name="Pisabarro A."/>
            <person name="Eastwood D.C."/>
            <person name="Martin F."/>
            <person name="Cullen D."/>
            <person name="Grigoriev I.V."/>
            <person name="Hibbett D.S."/>
        </authorList>
    </citation>
    <scope>NUCLEOTIDE SEQUENCE</scope>
    <source>
        <strain evidence="3">FP-58527</strain>
    </source>
</reference>
<feature type="compositionally biased region" description="Pro residues" evidence="1">
    <location>
        <begin position="187"/>
        <end position="199"/>
    </location>
</feature>
<feature type="region of interest" description="Disordered" evidence="1">
    <location>
        <begin position="244"/>
        <end position="283"/>
    </location>
</feature>
<name>S8FXM8_FOMSC</name>
<feature type="compositionally biased region" description="Basic and acidic residues" evidence="1">
    <location>
        <begin position="49"/>
        <end position="64"/>
    </location>
</feature>
<dbReference type="AlphaFoldDB" id="S8FXM8"/>
<feature type="compositionally biased region" description="Low complexity" evidence="1">
    <location>
        <begin position="176"/>
        <end position="186"/>
    </location>
</feature>
<keyword evidence="3" id="KW-1185">Reference proteome</keyword>
<evidence type="ECO:0000313" key="3">
    <source>
        <dbReference type="Proteomes" id="UP000015241"/>
    </source>
</evidence>
<evidence type="ECO:0000313" key="2">
    <source>
        <dbReference type="EMBL" id="EPT03005.1"/>
    </source>
</evidence>
<organism evidence="2 3">
    <name type="scientific">Fomitopsis schrenkii</name>
    <name type="common">Brown rot fungus</name>
    <dbReference type="NCBI Taxonomy" id="2126942"/>
    <lineage>
        <taxon>Eukaryota</taxon>
        <taxon>Fungi</taxon>
        <taxon>Dikarya</taxon>
        <taxon>Basidiomycota</taxon>
        <taxon>Agaricomycotina</taxon>
        <taxon>Agaricomycetes</taxon>
        <taxon>Polyporales</taxon>
        <taxon>Fomitopsis</taxon>
    </lineage>
</organism>
<feature type="region of interest" description="Disordered" evidence="1">
    <location>
        <begin position="149"/>
        <end position="226"/>
    </location>
</feature>
<sequence length="318" mass="34987">MCAPRGTSDGTPSVLRDAPAKPARPRPSATPASPPRDDPAANAIQPMRELARRPTPAEKAREGKLRADALCEIANPQLVRCRRCHSWIKLSAKSAFDPAHWNKHRERCVRRPESVVEELRETHDQQTPFPADVQPPIQPIMRKVLALTAPPPIADGDGDDASTTSVETAPTKEDSPLTQLSDTTQSSPPPSPTPAPTPPTTVAEPDPVFEEYLARSQRRPFRELESPLRKNWQEWSWATLRKPIWYPEHDSDDEGDDDRRTRVPVSHARASPAPERSPEDVSGAQCCPRVVHHHGLIERRDGAGAAGPMGSPAGSGWR</sequence>
<feature type="region of interest" description="Disordered" evidence="1">
    <location>
        <begin position="298"/>
        <end position="318"/>
    </location>
</feature>